<keyword evidence="4 5" id="KW-0472">Membrane</keyword>
<organism evidence="7 8">
    <name type="scientific">Allacma fusca</name>
    <dbReference type="NCBI Taxonomy" id="39272"/>
    <lineage>
        <taxon>Eukaryota</taxon>
        <taxon>Metazoa</taxon>
        <taxon>Ecdysozoa</taxon>
        <taxon>Arthropoda</taxon>
        <taxon>Hexapoda</taxon>
        <taxon>Collembola</taxon>
        <taxon>Symphypleona</taxon>
        <taxon>Sminthuridae</taxon>
        <taxon>Allacma</taxon>
    </lineage>
</organism>
<dbReference type="GO" id="GO:0005886">
    <property type="term" value="C:plasma membrane"/>
    <property type="evidence" value="ECO:0007669"/>
    <property type="project" value="TreeGrafter"/>
</dbReference>
<keyword evidence="2 5" id="KW-0812">Transmembrane</keyword>
<feature type="transmembrane region" description="Helical" evidence="5">
    <location>
        <begin position="143"/>
        <end position="164"/>
    </location>
</feature>
<dbReference type="InterPro" id="IPR051384">
    <property type="entry name" value="Mth_GPCR"/>
</dbReference>
<dbReference type="CDD" id="cd15039">
    <property type="entry name" value="7tmB3_Methuselah-like"/>
    <property type="match status" value="1"/>
</dbReference>
<sequence>IFLHFFFLSNFCWLAVICFSLFWTFRSINARNHNAKNIGQFMTYAAFGWGSPLVYVMVSVVLDQKFRYEPCNEVLVPMYGRETCSIASAAQGPYLYYPIAVLLILNMTFFIITSFKLYQYKTSSVMARENLDRSKEATELFQLFAKLFFVMGFTWILEFVSWSVSGSTKTWYWAISDVINILQGIAIFVIYICKANIITSLRKNYPGLKPLLSITDKFGGKSVDIREAETSGTNMVSTSSTGDDGMKNVELKTLNQKRQH</sequence>
<comment type="subcellular location">
    <subcellularLocation>
        <location evidence="1">Membrane</location>
        <topology evidence="1">Multi-pass membrane protein</topology>
    </subcellularLocation>
</comment>
<evidence type="ECO:0000256" key="4">
    <source>
        <dbReference type="ARBA" id="ARBA00023136"/>
    </source>
</evidence>
<dbReference type="PANTHER" id="PTHR47154:SF2">
    <property type="entry name" value="G-PROTEIN COUPLED RECEPTOR MTH-RELATED"/>
    <property type="match status" value="1"/>
</dbReference>
<keyword evidence="3 5" id="KW-1133">Transmembrane helix</keyword>
<evidence type="ECO:0000256" key="3">
    <source>
        <dbReference type="ARBA" id="ARBA00022989"/>
    </source>
</evidence>
<evidence type="ECO:0000313" key="7">
    <source>
        <dbReference type="EMBL" id="CAG7730508.1"/>
    </source>
</evidence>
<accession>A0A8J2JZT0</accession>
<evidence type="ECO:0000313" key="8">
    <source>
        <dbReference type="Proteomes" id="UP000708208"/>
    </source>
</evidence>
<proteinExistence type="predicted"/>
<dbReference type="OrthoDB" id="8191206at2759"/>
<feature type="domain" description="G-protein coupled receptors family 2 profile 2" evidence="6">
    <location>
        <begin position="1"/>
        <end position="195"/>
    </location>
</feature>
<evidence type="ECO:0000256" key="1">
    <source>
        <dbReference type="ARBA" id="ARBA00004141"/>
    </source>
</evidence>
<feature type="transmembrane region" description="Helical" evidence="5">
    <location>
        <begin position="6"/>
        <end position="25"/>
    </location>
</feature>
<evidence type="ECO:0000259" key="6">
    <source>
        <dbReference type="PROSITE" id="PS50261"/>
    </source>
</evidence>
<feature type="transmembrane region" description="Helical" evidence="5">
    <location>
        <begin position="37"/>
        <end position="58"/>
    </location>
</feature>
<feature type="transmembrane region" description="Helical" evidence="5">
    <location>
        <begin position="170"/>
        <end position="193"/>
    </location>
</feature>
<reference evidence="7" key="1">
    <citation type="submission" date="2021-06" db="EMBL/GenBank/DDBJ databases">
        <authorList>
            <person name="Hodson N. C."/>
            <person name="Mongue J. A."/>
            <person name="Jaron S. K."/>
        </authorList>
    </citation>
    <scope>NUCLEOTIDE SEQUENCE</scope>
</reference>
<keyword evidence="8" id="KW-1185">Reference proteome</keyword>
<dbReference type="AlphaFoldDB" id="A0A8J2JZT0"/>
<protein>
    <recommendedName>
        <fullName evidence="6">G-protein coupled receptors family 2 profile 2 domain-containing protein</fullName>
    </recommendedName>
</protein>
<dbReference type="InterPro" id="IPR000832">
    <property type="entry name" value="GPCR_2_secretin-like"/>
</dbReference>
<feature type="transmembrane region" description="Helical" evidence="5">
    <location>
        <begin position="95"/>
        <end position="118"/>
    </location>
</feature>
<dbReference type="Proteomes" id="UP000708208">
    <property type="component" value="Unassembled WGS sequence"/>
</dbReference>
<dbReference type="EMBL" id="CAJVCH010195636">
    <property type="protein sequence ID" value="CAG7730508.1"/>
    <property type="molecule type" value="Genomic_DNA"/>
</dbReference>
<dbReference type="PROSITE" id="PS50261">
    <property type="entry name" value="G_PROTEIN_RECEP_F2_4"/>
    <property type="match status" value="1"/>
</dbReference>
<dbReference type="GO" id="GO:0008528">
    <property type="term" value="F:G protein-coupled peptide receptor activity"/>
    <property type="evidence" value="ECO:0007669"/>
    <property type="project" value="TreeGrafter"/>
</dbReference>
<dbReference type="GO" id="GO:0007166">
    <property type="term" value="P:cell surface receptor signaling pathway"/>
    <property type="evidence" value="ECO:0007669"/>
    <property type="project" value="InterPro"/>
</dbReference>
<feature type="non-terminal residue" evidence="7">
    <location>
        <position position="1"/>
    </location>
</feature>
<gene>
    <name evidence="7" type="ORF">AFUS01_LOCUS19148</name>
</gene>
<dbReference type="InterPro" id="IPR017981">
    <property type="entry name" value="GPCR_2-like_7TM"/>
</dbReference>
<comment type="caution">
    <text evidence="7">The sequence shown here is derived from an EMBL/GenBank/DDBJ whole genome shotgun (WGS) entry which is preliminary data.</text>
</comment>
<name>A0A8J2JZT0_9HEXA</name>
<dbReference type="Pfam" id="PF00002">
    <property type="entry name" value="7tm_2"/>
    <property type="match status" value="1"/>
</dbReference>
<evidence type="ECO:0000256" key="2">
    <source>
        <dbReference type="ARBA" id="ARBA00022692"/>
    </source>
</evidence>
<evidence type="ECO:0000256" key="5">
    <source>
        <dbReference type="SAM" id="Phobius"/>
    </source>
</evidence>
<dbReference type="PANTHER" id="PTHR47154">
    <property type="entry name" value="G-PROTEIN COUPLED RECEPTOR MTH-RELATED"/>
    <property type="match status" value="1"/>
</dbReference>